<accession>A0ABN9KWG6</accession>
<dbReference type="Gene3D" id="2.60.120.200">
    <property type="match status" value="1"/>
</dbReference>
<evidence type="ECO:0000256" key="1">
    <source>
        <dbReference type="ARBA" id="ARBA00022574"/>
    </source>
</evidence>
<dbReference type="InterPro" id="IPR050865">
    <property type="entry name" value="BEACH_Domain"/>
</dbReference>
<protein>
    <submittedName>
        <fullName evidence="2">Uncharacterized protein</fullName>
    </submittedName>
</protein>
<sequence length="216" mass="24186">MAKIIIASLRLAPGSLESNIHLPTLGTLAAAIYFIMYPPHAVKLLSVLKHMPQKTGPDAFFNFPGKSAAVRVSCHSSNQQRTWLFCSHFVGGCLIITSIKSKGKGFQHCVKYDFKPQKWYMVSIVHIYNRWKNSELRCFVNGELASYGEITWLVNTSDTFDKCFLGSSETADANRVFCGQMASVYLFSEALNAAQIFAIYQLGPSYKGTFKFKAER</sequence>
<gene>
    <name evidence="2" type="ORF">RIMI_LOCUS2831241</name>
</gene>
<dbReference type="EMBL" id="CAUEEQ010004091">
    <property type="protein sequence ID" value="CAJ0926627.1"/>
    <property type="molecule type" value="Genomic_DNA"/>
</dbReference>
<dbReference type="InterPro" id="IPR013320">
    <property type="entry name" value="ConA-like_dom_sf"/>
</dbReference>
<organism evidence="2 3">
    <name type="scientific">Ranitomeya imitator</name>
    <name type="common">mimic poison frog</name>
    <dbReference type="NCBI Taxonomy" id="111125"/>
    <lineage>
        <taxon>Eukaryota</taxon>
        <taxon>Metazoa</taxon>
        <taxon>Chordata</taxon>
        <taxon>Craniata</taxon>
        <taxon>Vertebrata</taxon>
        <taxon>Euteleostomi</taxon>
        <taxon>Amphibia</taxon>
        <taxon>Batrachia</taxon>
        <taxon>Anura</taxon>
        <taxon>Neobatrachia</taxon>
        <taxon>Hyloidea</taxon>
        <taxon>Dendrobatidae</taxon>
        <taxon>Dendrobatinae</taxon>
        <taxon>Ranitomeya</taxon>
    </lineage>
</organism>
<dbReference type="SUPFAM" id="SSF49899">
    <property type="entry name" value="Concanavalin A-like lectins/glucanases"/>
    <property type="match status" value="1"/>
</dbReference>
<keyword evidence="1" id="KW-0853">WD repeat</keyword>
<proteinExistence type="predicted"/>
<dbReference type="PANTHER" id="PTHR13743:SF64">
    <property type="entry name" value="LIPOPOLYSACCHARIDE-RESPONSIVE AND BEIGE-LIKE ANCHOR PROTEIN"/>
    <property type="match status" value="1"/>
</dbReference>
<comment type="caution">
    <text evidence="2">The sequence shown here is derived from an EMBL/GenBank/DDBJ whole genome shotgun (WGS) entry which is preliminary data.</text>
</comment>
<keyword evidence="3" id="KW-1185">Reference proteome</keyword>
<evidence type="ECO:0000313" key="3">
    <source>
        <dbReference type="Proteomes" id="UP001176940"/>
    </source>
</evidence>
<dbReference type="PANTHER" id="PTHR13743">
    <property type="entry name" value="BEIGE/BEACH-RELATED"/>
    <property type="match status" value="1"/>
</dbReference>
<name>A0ABN9KWG6_9NEOB</name>
<evidence type="ECO:0000313" key="2">
    <source>
        <dbReference type="EMBL" id="CAJ0926627.1"/>
    </source>
</evidence>
<dbReference type="Pfam" id="PF13385">
    <property type="entry name" value="Laminin_G_3"/>
    <property type="match status" value="1"/>
</dbReference>
<reference evidence="2" key="1">
    <citation type="submission" date="2023-07" db="EMBL/GenBank/DDBJ databases">
        <authorList>
            <person name="Stuckert A."/>
        </authorList>
    </citation>
    <scope>NUCLEOTIDE SEQUENCE</scope>
</reference>
<dbReference type="Proteomes" id="UP001176940">
    <property type="component" value="Unassembled WGS sequence"/>
</dbReference>